<feature type="non-terminal residue" evidence="7">
    <location>
        <position position="129"/>
    </location>
</feature>
<feature type="domain" description="Cellulose synthase operon C C-terminal" evidence="6">
    <location>
        <begin position="1"/>
        <end position="119"/>
    </location>
</feature>
<dbReference type="GO" id="GO:0030244">
    <property type="term" value="P:cellulose biosynthetic process"/>
    <property type="evidence" value="ECO:0007669"/>
    <property type="project" value="InterPro"/>
</dbReference>
<comment type="subcellular location">
    <subcellularLocation>
        <location evidence="1">Cell outer membrane</location>
        <topology evidence="1">Peripheral membrane protein</topology>
    </subcellularLocation>
</comment>
<protein>
    <submittedName>
        <fullName evidence="7">BCSC_C</fullName>
    </submittedName>
</protein>
<evidence type="ECO:0000259" key="6">
    <source>
        <dbReference type="Pfam" id="PF05420"/>
    </source>
</evidence>
<dbReference type="EMBL" id="KF121063">
    <property type="protein sequence ID" value="AIA88345.1"/>
    <property type="molecule type" value="Genomic_DNA"/>
</dbReference>
<dbReference type="GO" id="GO:0009279">
    <property type="term" value="C:cell outer membrane"/>
    <property type="evidence" value="ECO:0007669"/>
    <property type="project" value="UniProtKB-SubCell"/>
</dbReference>
<keyword evidence="5" id="KW-0802">TPR repeat</keyword>
<keyword evidence="4" id="KW-0677">Repeat</keyword>
<sequence>MLSFAGVKDPFTELSWGGVTSTGGKLAATLDNGLFGGYGSFGWYRLRGSHVADNDQQEFGAGVYVHALDTDYQSLTAGLNLTAMRYDKNLSGFTYGQGGYFSPQSYAELSFPVHWNGRTIGRKVAWQVD</sequence>
<evidence type="ECO:0000256" key="4">
    <source>
        <dbReference type="ARBA" id="ARBA00022737"/>
    </source>
</evidence>
<dbReference type="GO" id="GO:0006011">
    <property type="term" value="P:UDP-alpha-D-glucose metabolic process"/>
    <property type="evidence" value="ECO:0007669"/>
    <property type="project" value="InterPro"/>
</dbReference>
<evidence type="ECO:0000256" key="2">
    <source>
        <dbReference type="ARBA" id="ARBA00005886"/>
    </source>
</evidence>
<accession>A0A060C5N8</accession>
<proteinExistence type="inferred from homology"/>
<dbReference type="AlphaFoldDB" id="A0A060C5N8"/>
<reference evidence="7" key="1">
    <citation type="journal article" date="2013" name="Environ. Microbiol.">
        <title>Seasonally variable intestinal metagenomes of the red palm weevil (Rhynchophorus ferrugineus).</title>
        <authorList>
            <person name="Jia S."/>
            <person name="Zhang X."/>
            <person name="Zhang G."/>
            <person name="Yin A."/>
            <person name="Zhang S."/>
            <person name="Li F."/>
            <person name="Wang L."/>
            <person name="Zhao D."/>
            <person name="Yun Q."/>
            <person name="Tala"/>
            <person name="Wang J."/>
            <person name="Sun G."/>
            <person name="Baabdullah M."/>
            <person name="Yu X."/>
            <person name="Hu S."/>
            <person name="Al-Mssallem I.S."/>
            <person name="Yu J."/>
        </authorList>
    </citation>
    <scope>NUCLEOTIDE SEQUENCE</scope>
</reference>
<evidence type="ECO:0000256" key="5">
    <source>
        <dbReference type="ARBA" id="ARBA00022803"/>
    </source>
</evidence>
<dbReference type="InterPro" id="IPR003921">
    <property type="entry name" value="Cell_synth_C"/>
</dbReference>
<comment type="similarity">
    <text evidence="2">Belongs to the AcsC/BcsC family.</text>
</comment>
<dbReference type="Pfam" id="PF05420">
    <property type="entry name" value="BCSC_C"/>
    <property type="match status" value="1"/>
</dbReference>
<keyword evidence="3" id="KW-0732">Signal</keyword>
<dbReference type="InterPro" id="IPR008410">
    <property type="entry name" value="BCSC_C"/>
</dbReference>
<evidence type="ECO:0000256" key="3">
    <source>
        <dbReference type="ARBA" id="ARBA00022729"/>
    </source>
</evidence>
<organism evidence="7">
    <name type="scientific">uncultured Zymomonas sp</name>
    <dbReference type="NCBI Taxonomy" id="392327"/>
    <lineage>
        <taxon>Bacteria</taxon>
        <taxon>Pseudomonadati</taxon>
        <taxon>Pseudomonadota</taxon>
        <taxon>Alphaproteobacteria</taxon>
        <taxon>Sphingomonadales</taxon>
        <taxon>Zymomonadaceae</taxon>
        <taxon>Zymomonas</taxon>
        <taxon>environmental samples</taxon>
    </lineage>
</organism>
<evidence type="ECO:0000313" key="7">
    <source>
        <dbReference type="EMBL" id="AIA88345.1"/>
    </source>
</evidence>
<dbReference type="PRINTS" id="PR01441">
    <property type="entry name" value="CELLSNTHASEC"/>
</dbReference>
<name>A0A060C5N8_9SPHN</name>
<evidence type="ECO:0000256" key="1">
    <source>
        <dbReference type="ARBA" id="ARBA00004339"/>
    </source>
</evidence>